<evidence type="ECO:0000256" key="2">
    <source>
        <dbReference type="ARBA" id="ARBA00022703"/>
    </source>
</evidence>
<dbReference type="Gene3D" id="3.40.50.1460">
    <property type="match status" value="1"/>
</dbReference>
<dbReference type="GO" id="GO:0006915">
    <property type="term" value="P:apoptotic process"/>
    <property type="evidence" value="ECO:0007669"/>
    <property type="project" value="UniProtKB-KW"/>
</dbReference>
<dbReference type="GO" id="GO:0043067">
    <property type="term" value="P:regulation of programmed cell death"/>
    <property type="evidence" value="ECO:0007669"/>
    <property type="project" value="UniProtKB-ARBA"/>
</dbReference>
<dbReference type="PRINTS" id="PR00376">
    <property type="entry name" value="IL1BCENZYME"/>
</dbReference>
<protein>
    <submittedName>
        <fullName evidence="4">Caspase-3</fullName>
    </submittedName>
</protein>
<dbReference type="InterPro" id="IPR011600">
    <property type="entry name" value="Pept_C14_caspase"/>
</dbReference>
<accession>A0AAV7JQ00</accession>
<reference evidence="4 5" key="1">
    <citation type="journal article" date="2023" name="BMC Biol.">
        <title>The compact genome of the sponge Oopsacas minuta (Hexactinellida) is lacking key metazoan core genes.</title>
        <authorList>
            <person name="Santini S."/>
            <person name="Schenkelaars Q."/>
            <person name="Jourda C."/>
            <person name="Duchesne M."/>
            <person name="Belahbib H."/>
            <person name="Rocher C."/>
            <person name="Selva M."/>
            <person name="Riesgo A."/>
            <person name="Vervoort M."/>
            <person name="Leys S.P."/>
            <person name="Kodjabachian L."/>
            <person name="Le Bivic A."/>
            <person name="Borchiellini C."/>
            <person name="Claverie J.M."/>
            <person name="Renard E."/>
        </authorList>
    </citation>
    <scope>NUCLEOTIDE SEQUENCE [LARGE SCALE GENOMIC DNA]</scope>
    <source>
        <strain evidence="4">SPO-2</strain>
    </source>
</reference>
<dbReference type="Proteomes" id="UP001165289">
    <property type="component" value="Unassembled WGS sequence"/>
</dbReference>
<sequence length="420" mass="48091">MPLNEEQVYKLLLYRKAIYELIDSEEFGNRFITLKKDTQSTLKEKLKIGYTKSFQNCGDELAYFELLEELLLFDETKLQTSVGKIVLFFGEIINNNKRTYGELTSRLDDIQELNNNIDCIILPKISLSNPFENIPKPDVYILDDSVQQRSSDSSQAPRKYYSGEPQQHTLDITDCYHINTTGKRGVCLIVNIYREYASEDVIPLRKVFTSLNYEVKDCDNVSAEDYEIWVGKMKILIDELKSDSLIFIFSSHGDEKNVKFGCGGKRSRDSLILDFQDEYCECLAGRPKLFFFQNCRGQGGISDNTADLEHLMVDTDGLGTKGGASQLSKIPKDILRFYATTDGNAAFRESTGTIFLQTLCQTLDDPEMRRKKFGDFELEFRRRVEELSTKSMGKLNIDGVQVPPSESTLTKHFFFAHPYL</sequence>
<dbReference type="InterPro" id="IPR015917">
    <property type="entry name" value="Pept_C14A"/>
</dbReference>
<evidence type="ECO:0000313" key="4">
    <source>
        <dbReference type="EMBL" id="KAI6650396.1"/>
    </source>
</evidence>
<dbReference type="GO" id="GO:0004197">
    <property type="term" value="F:cysteine-type endopeptidase activity"/>
    <property type="evidence" value="ECO:0007669"/>
    <property type="project" value="InterPro"/>
</dbReference>
<evidence type="ECO:0000313" key="5">
    <source>
        <dbReference type="Proteomes" id="UP001165289"/>
    </source>
</evidence>
<dbReference type="GO" id="GO:0005737">
    <property type="term" value="C:cytoplasm"/>
    <property type="evidence" value="ECO:0007669"/>
    <property type="project" value="UniProtKB-ARBA"/>
</dbReference>
<name>A0AAV7JQ00_9METZ</name>
<dbReference type="PANTHER" id="PTHR48169">
    <property type="entry name" value="DED DOMAIN-CONTAINING PROTEIN"/>
    <property type="match status" value="1"/>
</dbReference>
<evidence type="ECO:0000256" key="1">
    <source>
        <dbReference type="ARBA" id="ARBA00010134"/>
    </source>
</evidence>
<dbReference type="InterPro" id="IPR029030">
    <property type="entry name" value="Caspase-like_dom_sf"/>
</dbReference>
<feature type="domain" description="Caspase family p20" evidence="3">
    <location>
        <begin position="194"/>
        <end position="299"/>
    </location>
</feature>
<comment type="caution">
    <text evidence="4">The sequence shown here is derived from an EMBL/GenBank/DDBJ whole genome shotgun (WGS) entry which is preliminary data.</text>
</comment>
<dbReference type="EMBL" id="JAKMXF010000311">
    <property type="protein sequence ID" value="KAI6650396.1"/>
    <property type="molecule type" value="Genomic_DNA"/>
</dbReference>
<dbReference type="Pfam" id="PF00656">
    <property type="entry name" value="Peptidase_C14"/>
    <property type="match status" value="1"/>
</dbReference>
<keyword evidence="5" id="KW-1185">Reference proteome</keyword>
<dbReference type="PANTHER" id="PTHR48169:SF1">
    <property type="entry name" value="ASTROCYTIC PHOSPHOPROTEIN PEA-15"/>
    <property type="match status" value="1"/>
</dbReference>
<dbReference type="GO" id="GO:0006508">
    <property type="term" value="P:proteolysis"/>
    <property type="evidence" value="ECO:0007669"/>
    <property type="project" value="InterPro"/>
</dbReference>
<keyword evidence="2" id="KW-0053">Apoptosis</keyword>
<evidence type="ECO:0000259" key="3">
    <source>
        <dbReference type="PROSITE" id="PS50208"/>
    </source>
</evidence>
<dbReference type="AlphaFoldDB" id="A0AAV7JQ00"/>
<comment type="similarity">
    <text evidence="1">Belongs to the peptidase C14A family.</text>
</comment>
<gene>
    <name evidence="4" type="ORF">LOD99_5833</name>
</gene>
<dbReference type="SUPFAM" id="SSF52129">
    <property type="entry name" value="Caspase-like"/>
    <property type="match status" value="1"/>
</dbReference>
<proteinExistence type="inferred from homology"/>
<dbReference type="PROSITE" id="PS50208">
    <property type="entry name" value="CASPASE_P20"/>
    <property type="match status" value="1"/>
</dbReference>
<organism evidence="4 5">
    <name type="scientific">Oopsacas minuta</name>
    <dbReference type="NCBI Taxonomy" id="111878"/>
    <lineage>
        <taxon>Eukaryota</taxon>
        <taxon>Metazoa</taxon>
        <taxon>Porifera</taxon>
        <taxon>Hexactinellida</taxon>
        <taxon>Hexasterophora</taxon>
        <taxon>Lyssacinosida</taxon>
        <taxon>Leucopsacidae</taxon>
        <taxon>Oopsacas</taxon>
    </lineage>
</organism>
<dbReference type="InterPro" id="IPR001309">
    <property type="entry name" value="Pept_C14_p20"/>
</dbReference>
<dbReference type="SMART" id="SM00115">
    <property type="entry name" value="CASc"/>
    <property type="match status" value="1"/>
</dbReference>